<comment type="similarity">
    <text evidence="1 4">Belongs to the universal ribosomal protein uL23 family.</text>
</comment>
<comment type="caution">
    <text evidence="5">The sequence shown here is derived from an EMBL/GenBank/DDBJ whole genome shotgun (WGS) entry which is preliminary data.</text>
</comment>
<dbReference type="AlphaFoldDB" id="A0A4R0XKG6"/>
<keyword evidence="6" id="KW-1185">Reference proteome</keyword>
<dbReference type="InterPro" id="IPR013025">
    <property type="entry name" value="Ribosomal_uL23-like"/>
</dbReference>
<dbReference type="EMBL" id="PSZO01000012">
    <property type="protein sequence ID" value="TCG11146.1"/>
    <property type="molecule type" value="Genomic_DNA"/>
</dbReference>
<comment type="function">
    <text evidence="4">One of the early assembly proteins it binds 23S rRNA. One of the proteins that surrounds the polypeptide exit tunnel on the outside of the ribosome. Forms the main docking site for trigger factor binding to the ribosome.</text>
</comment>
<evidence type="ECO:0000256" key="1">
    <source>
        <dbReference type="ARBA" id="ARBA00006700"/>
    </source>
</evidence>
<gene>
    <name evidence="4" type="primary">rplW</name>
    <name evidence="5" type="ORF">C4B24_03030</name>
</gene>
<evidence type="ECO:0000313" key="6">
    <source>
        <dbReference type="Proteomes" id="UP000294192"/>
    </source>
</evidence>
<dbReference type="SUPFAM" id="SSF54189">
    <property type="entry name" value="Ribosomal proteins S24e, L23 and L15e"/>
    <property type="match status" value="1"/>
</dbReference>
<proteinExistence type="inferred from homology"/>
<dbReference type="GO" id="GO:0019843">
    <property type="term" value="F:rRNA binding"/>
    <property type="evidence" value="ECO:0007669"/>
    <property type="project" value="UniProtKB-UniRule"/>
</dbReference>
<dbReference type="InterPro" id="IPR012678">
    <property type="entry name" value="Ribosomal_uL23/eL15/eS24_sf"/>
</dbReference>
<keyword evidence="4" id="KW-0694">RNA-binding</keyword>
<dbReference type="Gene3D" id="3.30.70.330">
    <property type="match status" value="1"/>
</dbReference>
<keyword evidence="3 4" id="KW-0687">Ribonucleoprotein</keyword>
<dbReference type="InterPro" id="IPR012677">
    <property type="entry name" value="Nucleotide-bd_a/b_plait_sf"/>
</dbReference>
<dbReference type="GO" id="GO:0005840">
    <property type="term" value="C:ribosome"/>
    <property type="evidence" value="ECO:0007669"/>
    <property type="project" value="UniProtKB-KW"/>
</dbReference>
<keyword evidence="2 4" id="KW-0689">Ribosomal protein</keyword>
<accession>A0A4R0XKG6</accession>
<organism evidence="5 6">
    <name type="scientific">Mycoplasma marinum</name>
    <dbReference type="NCBI Taxonomy" id="1937190"/>
    <lineage>
        <taxon>Bacteria</taxon>
        <taxon>Bacillati</taxon>
        <taxon>Mycoplasmatota</taxon>
        <taxon>Mollicutes</taxon>
        <taxon>Mycoplasmataceae</taxon>
        <taxon>Mycoplasma</taxon>
    </lineage>
</organism>
<dbReference type="GO" id="GO:0003735">
    <property type="term" value="F:structural constituent of ribosome"/>
    <property type="evidence" value="ECO:0007669"/>
    <property type="project" value="InterPro"/>
</dbReference>
<evidence type="ECO:0000256" key="4">
    <source>
        <dbReference type="HAMAP-Rule" id="MF_01369"/>
    </source>
</evidence>
<comment type="subunit">
    <text evidence="4">Part of the 50S ribosomal subunit. Contacts protein L29, and trigger factor when it is bound to the ribosome.</text>
</comment>
<dbReference type="RefSeq" id="WP_131599219.1">
    <property type="nucleotide sequence ID" value="NZ_CBDBYK010000014.1"/>
</dbReference>
<dbReference type="NCBIfam" id="NF008919">
    <property type="entry name" value="PRK12280.1-3"/>
    <property type="match status" value="1"/>
</dbReference>
<dbReference type="OrthoDB" id="9793353at2"/>
<sequence length="143" mass="15900">MNRNEVIKYPILTEKTYAQMGNGIYTFAVDRRTNKVEVKKTVEFIFGVKVARVNIANVAKKPTKLGRFAGFTTSYKRAVITLKEGQINIFPDEAVAQEAPKAEIKETKNEKPSEAELKAAAKIQAKAKAKEAKAKETPVKAEK</sequence>
<reference evidence="5 6" key="1">
    <citation type="submission" date="2018-02" db="EMBL/GenBank/DDBJ databases">
        <title>Mycoplasma marinum and Mycoplasma todarodis sp. nov., moderately halophilic and psychrotolerant mycoplasmas isolated from cephalopods.</title>
        <authorList>
            <person name="Viver T."/>
        </authorList>
    </citation>
    <scope>NUCLEOTIDE SEQUENCE [LARGE SCALE GENOMIC DNA]</scope>
    <source>
        <strain evidence="5 6">PE</strain>
    </source>
</reference>
<dbReference type="GO" id="GO:0006412">
    <property type="term" value="P:translation"/>
    <property type="evidence" value="ECO:0007669"/>
    <property type="project" value="UniProtKB-UniRule"/>
</dbReference>
<dbReference type="Pfam" id="PF00276">
    <property type="entry name" value="Ribosomal_L23"/>
    <property type="match status" value="1"/>
</dbReference>
<dbReference type="GO" id="GO:1990904">
    <property type="term" value="C:ribonucleoprotein complex"/>
    <property type="evidence" value="ECO:0007669"/>
    <property type="project" value="UniProtKB-KW"/>
</dbReference>
<name>A0A4R0XKG6_9MOLU</name>
<protein>
    <recommendedName>
        <fullName evidence="4">Large ribosomal subunit protein uL23</fullName>
    </recommendedName>
</protein>
<dbReference type="Proteomes" id="UP000294192">
    <property type="component" value="Unassembled WGS sequence"/>
</dbReference>
<keyword evidence="4" id="KW-0699">rRNA-binding</keyword>
<dbReference type="HAMAP" id="MF_01369_B">
    <property type="entry name" value="Ribosomal_uL23_B"/>
    <property type="match status" value="1"/>
</dbReference>
<evidence type="ECO:0000256" key="2">
    <source>
        <dbReference type="ARBA" id="ARBA00022980"/>
    </source>
</evidence>
<evidence type="ECO:0000313" key="5">
    <source>
        <dbReference type="EMBL" id="TCG11146.1"/>
    </source>
</evidence>
<evidence type="ECO:0000256" key="3">
    <source>
        <dbReference type="ARBA" id="ARBA00023274"/>
    </source>
</evidence>
<dbReference type="NCBIfam" id="NF004363">
    <property type="entry name" value="PRK05738.2-4"/>
    <property type="match status" value="1"/>
</dbReference>